<dbReference type="Proteomes" id="UP000580250">
    <property type="component" value="Unassembled WGS sequence"/>
</dbReference>
<reference evidence="3 4" key="1">
    <citation type="submission" date="2020-08" db="EMBL/GenBank/DDBJ databases">
        <authorList>
            <person name="Koutsovoulos G."/>
            <person name="Danchin GJ E."/>
        </authorList>
    </citation>
    <scope>NUCLEOTIDE SEQUENCE [LARGE SCALE GENOMIC DNA]</scope>
</reference>
<accession>A0A6V7V6K0</accession>
<sequence>MSKFVCFLLIVVFVYIQLCDCGKTDKEKVVSDDDKGDKVVGDKKGKGLLGVKKGGSISKGKPKLENSKWKIIHESIPKKEDKEMASLLGMLNVKDKQPKDKQPENKKPEDNQPEDMQSDTD</sequence>
<feature type="chain" id="PRO_5028158350" evidence="2">
    <location>
        <begin position="22"/>
        <end position="121"/>
    </location>
</feature>
<feature type="compositionally biased region" description="Basic and acidic residues" evidence="1">
    <location>
        <begin position="93"/>
        <end position="110"/>
    </location>
</feature>
<organism evidence="3 4">
    <name type="scientific">Meloidogyne enterolobii</name>
    <name type="common">Root-knot nematode worm</name>
    <name type="synonym">Meloidogyne mayaguensis</name>
    <dbReference type="NCBI Taxonomy" id="390850"/>
    <lineage>
        <taxon>Eukaryota</taxon>
        <taxon>Metazoa</taxon>
        <taxon>Ecdysozoa</taxon>
        <taxon>Nematoda</taxon>
        <taxon>Chromadorea</taxon>
        <taxon>Rhabditida</taxon>
        <taxon>Tylenchina</taxon>
        <taxon>Tylenchomorpha</taxon>
        <taxon>Tylenchoidea</taxon>
        <taxon>Meloidogynidae</taxon>
        <taxon>Meloidogyninae</taxon>
        <taxon>Meloidogyne</taxon>
    </lineage>
</organism>
<name>A0A6V7V6K0_MELEN</name>
<protein>
    <submittedName>
        <fullName evidence="3">Uncharacterized protein</fullName>
    </submittedName>
</protein>
<evidence type="ECO:0000313" key="3">
    <source>
        <dbReference type="EMBL" id="CAD2169855.1"/>
    </source>
</evidence>
<dbReference type="AlphaFoldDB" id="A0A6V7V6K0"/>
<feature type="region of interest" description="Disordered" evidence="1">
    <location>
        <begin position="89"/>
        <end position="121"/>
    </location>
</feature>
<keyword evidence="2" id="KW-0732">Signal</keyword>
<dbReference type="EMBL" id="CAJEWN010000159">
    <property type="protein sequence ID" value="CAD2169855.1"/>
    <property type="molecule type" value="Genomic_DNA"/>
</dbReference>
<evidence type="ECO:0000256" key="2">
    <source>
        <dbReference type="SAM" id="SignalP"/>
    </source>
</evidence>
<evidence type="ECO:0000313" key="4">
    <source>
        <dbReference type="Proteomes" id="UP000580250"/>
    </source>
</evidence>
<proteinExistence type="predicted"/>
<comment type="caution">
    <text evidence="3">The sequence shown here is derived from an EMBL/GenBank/DDBJ whole genome shotgun (WGS) entry which is preliminary data.</text>
</comment>
<feature type="signal peptide" evidence="2">
    <location>
        <begin position="1"/>
        <end position="21"/>
    </location>
</feature>
<feature type="compositionally biased region" description="Acidic residues" evidence="1">
    <location>
        <begin position="111"/>
        <end position="121"/>
    </location>
</feature>
<evidence type="ECO:0000256" key="1">
    <source>
        <dbReference type="SAM" id="MobiDB-lite"/>
    </source>
</evidence>
<gene>
    <name evidence="3" type="ORF">MENT_LOCUS21215</name>
</gene>